<accession>A0A559KE49</accession>
<comment type="caution">
    <text evidence="1">The sequence shown here is derived from an EMBL/GenBank/DDBJ whole genome shotgun (WGS) entry which is preliminary data.</text>
</comment>
<dbReference type="AlphaFoldDB" id="A0A559KE49"/>
<dbReference type="EMBL" id="VNJI01000008">
    <property type="protein sequence ID" value="TVY10406.1"/>
    <property type="molecule type" value="Genomic_DNA"/>
</dbReference>
<dbReference type="OrthoDB" id="2655795at2"/>
<sequence length="154" mass="17500">MEQANPQKRKYLFTVDILIEEESNGRALEKLLHLLNSKTIEDYNIKQGVELGKKIESALKDSIINKIKDNELKKKSAASAPPSDPYRHIWDKLTSYKECNSLVRLTVVKGKGIKLSMPCRIISTDPPSGNFTAYHVDEKKVYLLNINEIDDIQA</sequence>
<keyword evidence="2" id="KW-1185">Reference proteome</keyword>
<organism evidence="1 2">
    <name type="scientific">Paenibacillus cremeus</name>
    <dbReference type="NCBI Taxonomy" id="2163881"/>
    <lineage>
        <taxon>Bacteria</taxon>
        <taxon>Bacillati</taxon>
        <taxon>Bacillota</taxon>
        <taxon>Bacilli</taxon>
        <taxon>Bacillales</taxon>
        <taxon>Paenibacillaceae</taxon>
        <taxon>Paenibacillus</taxon>
    </lineage>
</organism>
<protein>
    <submittedName>
        <fullName evidence="1">Uncharacterized protein</fullName>
    </submittedName>
</protein>
<proteinExistence type="predicted"/>
<evidence type="ECO:0000313" key="2">
    <source>
        <dbReference type="Proteomes" id="UP000317036"/>
    </source>
</evidence>
<dbReference type="Proteomes" id="UP000317036">
    <property type="component" value="Unassembled WGS sequence"/>
</dbReference>
<gene>
    <name evidence="1" type="ORF">FPZ49_08395</name>
</gene>
<name>A0A559KE49_9BACL</name>
<reference evidence="1 2" key="1">
    <citation type="submission" date="2019-07" db="EMBL/GenBank/DDBJ databases">
        <authorList>
            <person name="Kim J."/>
        </authorList>
    </citation>
    <scope>NUCLEOTIDE SEQUENCE [LARGE SCALE GENOMIC DNA]</scope>
    <source>
        <strain evidence="1 2">JC52</strain>
    </source>
</reference>
<dbReference type="RefSeq" id="WP_144845465.1">
    <property type="nucleotide sequence ID" value="NZ_VNJI01000008.1"/>
</dbReference>
<evidence type="ECO:0000313" key="1">
    <source>
        <dbReference type="EMBL" id="TVY10406.1"/>
    </source>
</evidence>